<dbReference type="GO" id="GO:0005886">
    <property type="term" value="C:plasma membrane"/>
    <property type="evidence" value="ECO:0007669"/>
    <property type="project" value="UniProtKB-SubCell"/>
</dbReference>
<proteinExistence type="inferred from homology"/>
<evidence type="ECO:0000313" key="9">
    <source>
        <dbReference type="Proteomes" id="UP000240987"/>
    </source>
</evidence>
<sequence length="326" mass="34648">MPSNKPSRKPYTFQFKGKEFQASDSLFFIIALLCLLPVISSPVALILGFTLASFGFVPTKVNIAAATKKLLAYSIIGLGFGIHLDQAIAASTQGFGLIVGSIFFTLIFGWFLTKALRLDQKTGHLIASGTAICGGSAIAAVAPAINARDDQTSLALATVFVLNSIALFIFPAIGHLLEMSQHAFGTWAAIAIHDTSSVVGAAGAYGDEALRTATTIKLARALWIVPIAFLSALLFKGDNKKIGIPYFILFYCLAIVFAHFVPSLESIYSHIFVASKRLLVVCLFLIGSGITIQKLRAAGLKPLLLGVLLWVAIGVGSLSYILLNVA</sequence>
<feature type="transmembrane region" description="Helical" evidence="7">
    <location>
        <begin position="153"/>
        <end position="177"/>
    </location>
</feature>
<keyword evidence="9" id="KW-1185">Reference proteome</keyword>
<dbReference type="AlphaFoldDB" id="A0A2T3JES4"/>
<dbReference type="PANTHER" id="PTHR30106">
    <property type="entry name" value="INNER MEMBRANE PROTEIN YEIH-RELATED"/>
    <property type="match status" value="1"/>
</dbReference>
<dbReference type="PANTHER" id="PTHR30106:SF1">
    <property type="entry name" value="UPF0324 MEMBRANE PROTEIN FN0533"/>
    <property type="match status" value="1"/>
</dbReference>
<dbReference type="OrthoDB" id="5393513at2"/>
<feature type="transmembrane region" description="Helical" evidence="7">
    <location>
        <begin position="242"/>
        <end position="261"/>
    </location>
</feature>
<feature type="transmembrane region" description="Helical" evidence="7">
    <location>
        <begin position="70"/>
        <end position="89"/>
    </location>
</feature>
<evidence type="ECO:0000256" key="7">
    <source>
        <dbReference type="SAM" id="Phobius"/>
    </source>
</evidence>
<comment type="subcellular location">
    <subcellularLocation>
        <location evidence="1">Cell membrane</location>
        <topology evidence="1">Multi-pass membrane protein</topology>
    </subcellularLocation>
</comment>
<dbReference type="Proteomes" id="UP000240987">
    <property type="component" value="Unassembled WGS sequence"/>
</dbReference>
<feature type="transmembrane region" description="Helical" evidence="7">
    <location>
        <begin position="125"/>
        <end position="147"/>
    </location>
</feature>
<organism evidence="8 9">
    <name type="scientific">Photobacterium frigidiphilum</name>
    <dbReference type="NCBI Taxonomy" id="264736"/>
    <lineage>
        <taxon>Bacteria</taxon>
        <taxon>Pseudomonadati</taxon>
        <taxon>Pseudomonadota</taxon>
        <taxon>Gammaproteobacteria</taxon>
        <taxon>Vibrionales</taxon>
        <taxon>Vibrionaceae</taxon>
        <taxon>Photobacterium</taxon>
    </lineage>
</organism>
<feature type="transmembrane region" description="Helical" evidence="7">
    <location>
        <begin position="25"/>
        <end position="58"/>
    </location>
</feature>
<keyword evidence="3" id="KW-1003">Cell membrane</keyword>
<evidence type="ECO:0000256" key="5">
    <source>
        <dbReference type="ARBA" id="ARBA00022989"/>
    </source>
</evidence>
<feature type="transmembrane region" description="Helical" evidence="7">
    <location>
        <begin position="95"/>
        <end position="113"/>
    </location>
</feature>
<evidence type="ECO:0000313" key="8">
    <source>
        <dbReference type="EMBL" id="PSU47399.1"/>
    </source>
</evidence>
<keyword evidence="4 7" id="KW-0812">Transmembrane</keyword>
<feature type="transmembrane region" description="Helical" evidence="7">
    <location>
        <begin position="184"/>
        <end position="206"/>
    </location>
</feature>
<name>A0A2T3JES4_9GAMM</name>
<comment type="similarity">
    <text evidence="2">Belongs to the UPF0324 family.</text>
</comment>
<reference evidence="8 9" key="1">
    <citation type="submission" date="2018-01" db="EMBL/GenBank/DDBJ databases">
        <title>Whole genome sequencing of Histamine producing bacteria.</title>
        <authorList>
            <person name="Butler K."/>
        </authorList>
    </citation>
    <scope>NUCLEOTIDE SEQUENCE [LARGE SCALE GENOMIC DNA]</scope>
    <source>
        <strain evidence="8 9">JCM 12947</strain>
    </source>
</reference>
<accession>A0A2T3JES4</accession>
<protein>
    <submittedName>
        <fullName evidence="8">Putative sulfate exporter family transporter</fullName>
    </submittedName>
</protein>
<evidence type="ECO:0000256" key="1">
    <source>
        <dbReference type="ARBA" id="ARBA00004651"/>
    </source>
</evidence>
<feature type="transmembrane region" description="Helical" evidence="7">
    <location>
        <begin position="218"/>
        <end position="235"/>
    </location>
</feature>
<feature type="transmembrane region" description="Helical" evidence="7">
    <location>
        <begin position="267"/>
        <end position="291"/>
    </location>
</feature>
<evidence type="ECO:0000256" key="4">
    <source>
        <dbReference type="ARBA" id="ARBA00022692"/>
    </source>
</evidence>
<dbReference type="EMBL" id="PYMJ01000015">
    <property type="protein sequence ID" value="PSU47399.1"/>
    <property type="molecule type" value="Genomic_DNA"/>
</dbReference>
<keyword evidence="5 7" id="KW-1133">Transmembrane helix</keyword>
<dbReference type="RefSeq" id="WP_107243544.1">
    <property type="nucleotide sequence ID" value="NZ_PYMJ01000015.1"/>
</dbReference>
<gene>
    <name evidence="8" type="ORF">C9J12_15490</name>
</gene>
<comment type="caution">
    <text evidence="8">The sequence shown here is derived from an EMBL/GenBank/DDBJ whole genome shotgun (WGS) entry which is preliminary data.</text>
</comment>
<feature type="transmembrane region" description="Helical" evidence="7">
    <location>
        <begin position="303"/>
        <end position="323"/>
    </location>
</feature>
<evidence type="ECO:0000256" key="6">
    <source>
        <dbReference type="ARBA" id="ARBA00023136"/>
    </source>
</evidence>
<dbReference type="Pfam" id="PF03601">
    <property type="entry name" value="Cons_hypoth698"/>
    <property type="match status" value="1"/>
</dbReference>
<keyword evidence="6 7" id="KW-0472">Membrane</keyword>
<evidence type="ECO:0000256" key="3">
    <source>
        <dbReference type="ARBA" id="ARBA00022475"/>
    </source>
</evidence>
<dbReference type="InterPro" id="IPR018383">
    <property type="entry name" value="UPF0324_pro"/>
</dbReference>
<evidence type="ECO:0000256" key="2">
    <source>
        <dbReference type="ARBA" id="ARBA00007977"/>
    </source>
</evidence>